<dbReference type="Gene3D" id="1.20.1250.40">
    <property type="match status" value="1"/>
</dbReference>
<comment type="caution">
    <text evidence="2">The sequence shown here is derived from an EMBL/GenBank/DDBJ whole genome shotgun (WGS) entry which is preliminary data.</text>
</comment>
<gene>
    <name evidence="2" type="ORF">M153_9400018022</name>
</gene>
<reference evidence="2 3" key="1">
    <citation type="submission" date="2015-07" db="EMBL/GenBank/DDBJ databases">
        <title>The genome of Pseudoloma neurophilia, a relevant intracellular parasite of the zebrafish.</title>
        <authorList>
            <person name="Ndikumana S."/>
            <person name="Pelin A."/>
            <person name="Sanders J."/>
            <person name="Corradi N."/>
        </authorList>
    </citation>
    <scope>NUCLEOTIDE SEQUENCE [LARGE SCALE GENOMIC DNA]</scope>
    <source>
        <strain evidence="2 3">MK1</strain>
    </source>
</reference>
<dbReference type="EMBL" id="LGUB01000016">
    <property type="protein sequence ID" value="KRH94934.1"/>
    <property type="molecule type" value="Genomic_DNA"/>
</dbReference>
<dbReference type="SUPFAM" id="SSF47819">
    <property type="entry name" value="HRDC-like"/>
    <property type="match status" value="1"/>
</dbReference>
<dbReference type="OrthoDB" id="1746530at2759"/>
<sequence>MPLVLEKAPRFCSYTEVLKIFSMDQNRSNNSLNNNLENNLNNNSDNNLENNLNNNLENNLNNNLENNLENLSEKEMTMRYAVIQFCSKTSDNDDLVYETILAREDQFERSFREILFPLEMAQLLNFRPDSLLMLQMCVEEIEERMSVKEMQQVLECIQRLSSA</sequence>
<keyword evidence="3" id="KW-1185">Reference proteome</keyword>
<proteinExistence type="predicted"/>
<keyword evidence="1" id="KW-0175">Coiled coil</keyword>
<protein>
    <submittedName>
        <fullName evidence="2">Putative RNA polymerase III subunit C17</fullName>
    </submittedName>
</protein>
<accession>A0A0R0M044</accession>
<evidence type="ECO:0000313" key="3">
    <source>
        <dbReference type="Proteomes" id="UP000051530"/>
    </source>
</evidence>
<dbReference type="GO" id="GO:0000166">
    <property type="term" value="F:nucleotide binding"/>
    <property type="evidence" value="ECO:0007669"/>
    <property type="project" value="InterPro"/>
</dbReference>
<evidence type="ECO:0000313" key="2">
    <source>
        <dbReference type="EMBL" id="KRH94934.1"/>
    </source>
</evidence>
<dbReference type="AlphaFoldDB" id="A0A0R0M044"/>
<dbReference type="InterPro" id="IPR038324">
    <property type="entry name" value="Rpb4/RPC9_sf"/>
</dbReference>
<dbReference type="InterPro" id="IPR010997">
    <property type="entry name" value="HRDC-like_sf"/>
</dbReference>
<dbReference type="Proteomes" id="UP000051530">
    <property type="component" value="Unassembled WGS sequence"/>
</dbReference>
<feature type="coiled-coil region" evidence="1">
    <location>
        <begin position="46"/>
        <end position="81"/>
    </location>
</feature>
<organism evidence="2 3">
    <name type="scientific">Pseudoloma neurophilia</name>
    <dbReference type="NCBI Taxonomy" id="146866"/>
    <lineage>
        <taxon>Eukaryota</taxon>
        <taxon>Fungi</taxon>
        <taxon>Fungi incertae sedis</taxon>
        <taxon>Microsporidia</taxon>
        <taxon>Pseudoloma</taxon>
    </lineage>
</organism>
<name>A0A0R0M044_9MICR</name>
<evidence type="ECO:0000256" key="1">
    <source>
        <dbReference type="SAM" id="Coils"/>
    </source>
</evidence>
<dbReference type="VEuPathDB" id="MicrosporidiaDB:M153_9400018022"/>